<dbReference type="PANTHER" id="PTHR22604">
    <property type="entry name" value="OXIDOREDUCTASES"/>
    <property type="match status" value="1"/>
</dbReference>
<dbReference type="InterPro" id="IPR036291">
    <property type="entry name" value="NAD(P)-bd_dom_sf"/>
</dbReference>
<dbReference type="Gene3D" id="3.30.360.10">
    <property type="entry name" value="Dihydrodipicolinate Reductase, domain 2"/>
    <property type="match status" value="1"/>
</dbReference>
<accession>A0A5B7X5X6</accession>
<evidence type="ECO:0000259" key="3">
    <source>
        <dbReference type="Pfam" id="PF01408"/>
    </source>
</evidence>
<dbReference type="SUPFAM" id="SSF51735">
    <property type="entry name" value="NAD(P)-binding Rossmann-fold domains"/>
    <property type="match status" value="1"/>
</dbReference>
<reference evidence="5 6" key="1">
    <citation type="submission" date="2019-06" db="EMBL/GenBank/DDBJ databases">
        <title>Complete genome sequence of Antarcticibacterium flavum KCTC 52984T from an Antarctic marine sediment.</title>
        <authorList>
            <person name="Lee Y.M."/>
            <person name="Shin S.C."/>
        </authorList>
    </citation>
    <scope>NUCLEOTIDE SEQUENCE [LARGE SCALE GENOMIC DNA]</scope>
    <source>
        <strain evidence="5 6">KCTC 52984</strain>
    </source>
</reference>
<sequence>MKKKPTQTPNNKPARSAVGRRKFIKRSGLFLAATTLPSYGLWVSGKNRKLGVALVGLGNYSTNQLAPALQETSHCELRGIVTGSPEKIPRWKEKYGIKDKNVYNYENMHTVANNDDIDVIYIVLPVSMHAEYSIIAANAGKHVWCEKPMAKNAAECREIIEACNKNNVKLSIGYRMQHEKNTQTIMKWVETKPYGQIQDLKAEAGFHSNNIIPWKLKKDMGGGAMYDMGVYPLNAARYSTGMEPVAVSATHTTTRPQMFDEVDETTIFDLEFPEGITASCRTSFGESMNTLEINCSDGWYRLSPFQSYTGVKGKTSDGKVLEPFGKNQQAVQMDDDALAIINNEPVMVPGEDGLRDIEIVEKIFESADKDGERISL</sequence>
<dbReference type="Gene3D" id="3.40.50.720">
    <property type="entry name" value="NAD(P)-binding Rossmann-like Domain"/>
    <property type="match status" value="1"/>
</dbReference>
<gene>
    <name evidence="5" type="ORF">FHG64_16135</name>
</gene>
<dbReference type="GO" id="GO:0000166">
    <property type="term" value="F:nucleotide binding"/>
    <property type="evidence" value="ECO:0007669"/>
    <property type="project" value="InterPro"/>
</dbReference>
<dbReference type="AlphaFoldDB" id="A0A5B7X5X6"/>
<dbReference type="InterPro" id="IPR000683">
    <property type="entry name" value="Gfo/Idh/MocA-like_OxRdtase_N"/>
</dbReference>
<dbReference type="RefSeq" id="WP_139067355.1">
    <property type="nucleotide sequence ID" value="NZ_CP040812.1"/>
</dbReference>
<dbReference type="KEGG" id="afla:FHG64_16135"/>
<keyword evidence="2" id="KW-0560">Oxidoreductase</keyword>
<dbReference type="InterPro" id="IPR055170">
    <property type="entry name" value="GFO_IDH_MocA-like_dom"/>
</dbReference>
<evidence type="ECO:0000256" key="1">
    <source>
        <dbReference type="ARBA" id="ARBA00010928"/>
    </source>
</evidence>
<evidence type="ECO:0000259" key="4">
    <source>
        <dbReference type="Pfam" id="PF22725"/>
    </source>
</evidence>
<protein>
    <submittedName>
        <fullName evidence="5">Gfo/Idh/MocA family oxidoreductase</fullName>
    </submittedName>
</protein>
<evidence type="ECO:0000313" key="6">
    <source>
        <dbReference type="Proteomes" id="UP000309016"/>
    </source>
</evidence>
<dbReference type="InterPro" id="IPR008354">
    <property type="entry name" value="Glc-Fru_OxRdtase_bac"/>
</dbReference>
<feature type="domain" description="GFO/IDH/MocA-like oxidoreductase" evidence="4">
    <location>
        <begin position="183"/>
        <end position="300"/>
    </location>
</feature>
<keyword evidence="6" id="KW-1185">Reference proteome</keyword>
<dbReference type="Pfam" id="PF01408">
    <property type="entry name" value="GFO_IDH_MocA"/>
    <property type="match status" value="1"/>
</dbReference>
<dbReference type="PANTHER" id="PTHR22604:SF105">
    <property type="entry name" value="TRANS-1,2-DIHYDROBENZENE-1,2-DIOL DEHYDROGENASE"/>
    <property type="match status" value="1"/>
</dbReference>
<name>A0A5B7X5X6_9FLAO</name>
<dbReference type="Proteomes" id="UP000309016">
    <property type="component" value="Chromosome"/>
</dbReference>
<dbReference type="InterPro" id="IPR050984">
    <property type="entry name" value="Gfo/Idh/MocA_domain"/>
</dbReference>
<dbReference type="Pfam" id="PF22725">
    <property type="entry name" value="GFO_IDH_MocA_C3"/>
    <property type="match status" value="1"/>
</dbReference>
<dbReference type="EMBL" id="CP040812">
    <property type="protein sequence ID" value="QCY70797.1"/>
    <property type="molecule type" value="Genomic_DNA"/>
</dbReference>
<feature type="domain" description="Gfo/Idh/MocA-like oxidoreductase N-terminal" evidence="3">
    <location>
        <begin position="51"/>
        <end position="174"/>
    </location>
</feature>
<evidence type="ECO:0000256" key="2">
    <source>
        <dbReference type="ARBA" id="ARBA00023002"/>
    </source>
</evidence>
<dbReference type="SUPFAM" id="SSF55347">
    <property type="entry name" value="Glyceraldehyde-3-phosphate dehydrogenase-like, C-terminal domain"/>
    <property type="match status" value="1"/>
</dbReference>
<organism evidence="5 6">
    <name type="scientific">Antarcticibacterium flavum</name>
    <dbReference type="NCBI Taxonomy" id="2058175"/>
    <lineage>
        <taxon>Bacteria</taxon>
        <taxon>Pseudomonadati</taxon>
        <taxon>Bacteroidota</taxon>
        <taxon>Flavobacteriia</taxon>
        <taxon>Flavobacteriales</taxon>
        <taxon>Flavobacteriaceae</taxon>
        <taxon>Antarcticibacterium</taxon>
    </lineage>
</organism>
<dbReference type="PRINTS" id="PR01775">
    <property type="entry name" value="GLFROXRDTASE"/>
</dbReference>
<dbReference type="OrthoDB" id="9795543at2"/>
<dbReference type="GO" id="GO:0016491">
    <property type="term" value="F:oxidoreductase activity"/>
    <property type="evidence" value="ECO:0007669"/>
    <property type="project" value="UniProtKB-KW"/>
</dbReference>
<evidence type="ECO:0000313" key="5">
    <source>
        <dbReference type="EMBL" id="QCY70797.1"/>
    </source>
</evidence>
<proteinExistence type="inferred from homology"/>
<comment type="similarity">
    <text evidence="1">Belongs to the Gfo/Idh/MocA family.</text>
</comment>